<proteinExistence type="predicted"/>
<dbReference type="Proteomes" id="UP000507245">
    <property type="component" value="Unassembled WGS sequence"/>
</dbReference>
<keyword evidence="4" id="KW-1185">Reference proteome</keyword>
<keyword evidence="2" id="KW-0472">Membrane</keyword>
<protein>
    <submittedName>
        <fullName evidence="3">Uncharacterized protein</fullName>
    </submittedName>
</protein>
<sequence length="87" mass="9997">MCAHWDLQWEGRDPASSKTRPEEQLEYACPGFVKSLLFVVWPEESQARTVIEYELRRGGEVCVELTGVAFMVVAVCGWWCWGFGPVW</sequence>
<feature type="region of interest" description="Disordered" evidence="1">
    <location>
        <begin position="1"/>
        <end position="22"/>
    </location>
</feature>
<keyword evidence="2" id="KW-0812">Transmembrane</keyword>
<feature type="compositionally biased region" description="Basic and acidic residues" evidence="1">
    <location>
        <begin position="7"/>
        <end position="22"/>
    </location>
</feature>
<organism evidence="3 4">
    <name type="scientific">Prunus armeniaca</name>
    <name type="common">Apricot</name>
    <name type="synonym">Armeniaca vulgaris</name>
    <dbReference type="NCBI Taxonomy" id="36596"/>
    <lineage>
        <taxon>Eukaryota</taxon>
        <taxon>Viridiplantae</taxon>
        <taxon>Streptophyta</taxon>
        <taxon>Embryophyta</taxon>
        <taxon>Tracheophyta</taxon>
        <taxon>Spermatophyta</taxon>
        <taxon>Magnoliopsida</taxon>
        <taxon>eudicotyledons</taxon>
        <taxon>Gunneridae</taxon>
        <taxon>Pentapetalae</taxon>
        <taxon>rosids</taxon>
        <taxon>fabids</taxon>
        <taxon>Rosales</taxon>
        <taxon>Rosaceae</taxon>
        <taxon>Amygdaloideae</taxon>
        <taxon>Amygdaleae</taxon>
        <taxon>Prunus</taxon>
    </lineage>
</organism>
<gene>
    <name evidence="3" type="ORF">ORAREDHAP_LOCUS27819</name>
</gene>
<accession>A0A6J5XBA4</accession>
<evidence type="ECO:0000313" key="3">
    <source>
        <dbReference type="EMBL" id="CAB4308394.1"/>
    </source>
</evidence>
<name>A0A6J5XBA4_PRUAR</name>
<evidence type="ECO:0000313" key="4">
    <source>
        <dbReference type="Proteomes" id="UP000507245"/>
    </source>
</evidence>
<dbReference type="EMBL" id="CAEKKB010000004">
    <property type="protein sequence ID" value="CAB4308394.1"/>
    <property type="molecule type" value="Genomic_DNA"/>
</dbReference>
<evidence type="ECO:0000256" key="1">
    <source>
        <dbReference type="SAM" id="MobiDB-lite"/>
    </source>
</evidence>
<feature type="transmembrane region" description="Helical" evidence="2">
    <location>
        <begin position="61"/>
        <end position="84"/>
    </location>
</feature>
<dbReference type="AlphaFoldDB" id="A0A6J5XBA4"/>
<evidence type="ECO:0000256" key="2">
    <source>
        <dbReference type="SAM" id="Phobius"/>
    </source>
</evidence>
<keyword evidence="2" id="KW-1133">Transmembrane helix</keyword>
<reference evidence="4" key="1">
    <citation type="journal article" date="2020" name="Genome Biol.">
        <title>Gamete binning: chromosome-level and haplotype-resolved genome assembly enabled by high-throughput single-cell sequencing of gamete genomes.</title>
        <authorList>
            <person name="Campoy J.A."/>
            <person name="Sun H."/>
            <person name="Goel M."/>
            <person name="Jiao W.-B."/>
            <person name="Folz-Donahue K."/>
            <person name="Wang N."/>
            <person name="Rubio M."/>
            <person name="Liu C."/>
            <person name="Kukat C."/>
            <person name="Ruiz D."/>
            <person name="Huettel B."/>
            <person name="Schneeberger K."/>
        </authorList>
    </citation>
    <scope>NUCLEOTIDE SEQUENCE [LARGE SCALE GENOMIC DNA]</scope>
    <source>
        <strain evidence="4">cv. Rojo Pasion</strain>
    </source>
</reference>